<feature type="transmembrane region" description="Helical" evidence="1">
    <location>
        <begin position="223"/>
        <end position="243"/>
    </location>
</feature>
<comment type="caution">
    <text evidence="2">The sequence shown here is derived from an EMBL/GenBank/DDBJ whole genome shotgun (WGS) entry which is preliminary data.</text>
</comment>
<keyword evidence="1" id="KW-0812">Transmembrane</keyword>
<accession>A0A4R8S973</accession>
<evidence type="ECO:0000256" key="1">
    <source>
        <dbReference type="SAM" id="Phobius"/>
    </source>
</evidence>
<evidence type="ECO:0000313" key="3">
    <source>
        <dbReference type="Proteomes" id="UP000295117"/>
    </source>
</evidence>
<feature type="transmembrane region" description="Helical" evidence="1">
    <location>
        <begin position="103"/>
        <end position="127"/>
    </location>
</feature>
<sequence>MIYREAPTATGVLTRLRADLAETFRPPRRWLEGLGLNLALSIAYLIIWQPIAEHGRKRDWALLVGTYFAMFIFADVSVTNMLGLDADRVRHALRGHRSLLRVLLIKNIALFLVAGLPTLVLTAFLTIHRQQVTQTAITVPDVAVHIVSWLGLGNLVSVLLPMVARPLRERWRQRRDLLVTARWLVYLALPYGVYYLVAPVGGIPRAIFGRNVFHSMPLTERSLMELGLGIAVWSIGTALALGVNRYRGIRWY</sequence>
<feature type="transmembrane region" description="Helical" evidence="1">
    <location>
        <begin position="30"/>
        <end position="48"/>
    </location>
</feature>
<feature type="transmembrane region" description="Helical" evidence="1">
    <location>
        <begin position="142"/>
        <end position="163"/>
    </location>
</feature>
<organism evidence="2 3">
    <name type="scientific">Mycobacteroides salmoniphilum</name>
    <dbReference type="NCBI Taxonomy" id="404941"/>
    <lineage>
        <taxon>Bacteria</taxon>
        <taxon>Bacillati</taxon>
        <taxon>Actinomycetota</taxon>
        <taxon>Actinomycetes</taxon>
        <taxon>Mycobacteriales</taxon>
        <taxon>Mycobacteriaceae</taxon>
        <taxon>Mycobacteroides</taxon>
    </lineage>
</organism>
<keyword evidence="1" id="KW-0472">Membrane</keyword>
<dbReference type="Proteomes" id="UP000295117">
    <property type="component" value="Unassembled WGS sequence"/>
</dbReference>
<dbReference type="AlphaFoldDB" id="A0A4R8S973"/>
<feature type="transmembrane region" description="Helical" evidence="1">
    <location>
        <begin position="60"/>
        <end position="82"/>
    </location>
</feature>
<dbReference type="EMBL" id="PECH01000003">
    <property type="protein sequence ID" value="TDZ86322.1"/>
    <property type="molecule type" value="Genomic_DNA"/>
</dbReference>
<reference evidence="2 3" key="1">
    <citation type="journal article" date="2019" name="Sci. Rep.">
        <title>Extended insight into the Mycobacterium chelonae-abscessus complex through whole genome sequencing of Mycobacterium salmoniphilum outbreak and Mycobacterium salmoniphilum-like strains.</title>
        <authorList>
            <person name="Behra P.R.K."/>
            <person name="Das S."/>
            <person name="Pettersson B.M.F."/>
            <person name="Shirreff L."/>
            <person name="DuCote T."/>
            <person name="Jacobsson K.G."/>
            <person name="Ennis D.G."/>
            <person name="Kirsebom L.A."/>
        </authorList>
    </citation>
    <scope>NUCLEOTIDE SEQUENCE [LARGE SCALE GENOMIC DNA]</scope>
    <source>
        <strain evidence="2 3">DE 4585</strain>
    </source>
</reference>
<feature type="transmembrane region" description="Helical" evidence="1">
    <location>
        <begin position="183"/>
        <end position="203"/>
    </location>
</feature>
<evidence type="ECO:0008006" key="4">
    <source>
        <dbReference type="Google" id="ProtNLM"/>
    </source>
</evidence>
<proteinExistence type="predicted"/>
<evidence type="ECO:0000313" key="2">
    <source>
        <dbReference type="EMBL" id="TDZ86322.1"/>
    </source>
</evidence>
<gene>
    <name evidence="2" type="ORF">DE4585_00575</name>
</gene>
<protein>
    <recommendedName>
        <fullName evidence="4">ABC-2 family transporter protein</fullName>
    </recommendedName>
</protein>
<dbReference type="RefSeq" id="WP_134069732.1">
    <property type="nucleotide sequence ID" value="NZ_PECH01000003.1"/>
</dbReference>
<keyword evidence="1" id="KW-1133">Transmembrane helix</keyword>
<name>A0A4R8S973_9MYCO</name>